<dbReference type="Proteomes" id="UP000885750">
    <property type="component" value="Unassembled WGS sequence"/>
</dbReference>
<evidence type="ECO:0008006" key="2">
    <source>
        <dbReference type="Google" id="ProtNLM"/>
    </source>
</evidence>
<gene>
    <name evidence="1" type="ORF">ENJ51_01610</name>
</gene>
<accession>A0A7V2WU75</accession>
<comment type="caution">
    <text evidence="1">The sequence shown here is derived from an EMBL/GenBank/DDBJ whole genome shotgun (WGS) entry which is preliminary data.</text>
</comment>
<dbReference type="InterPro" id="IPR014710">
    <property type="entry name" value="RmlC-like_jellyroll"/>
</dbReference>
<proteinExistence type="predicted"/>
<sequence>METTTRAITPSPAQISNHEYFDRFDGIDEIHDLLKNKRYNRAATKIKQLCKKAKNVEFPLNKGGYTRNILSKKDGYWLSFLHWDKNVLTPVHGHPDQAFVYAVKGGIKVKNYERNDKKPLVHTETATLENGEFFYSHGESDRFDNAIHQISTTEQSLTLHFYSADPTKGKLFKDK</sequence>
<dbReference type="SUPFAM" id="SSF51182">
    <property type="entry name" value="RmlC-like cupins"/>
    <property type="match status" value="1"/>
</dbReference>
<organism evidence="1">
    <name type="scientific">Leucothrix mucor</name>
    <dbReference type="NCBI Taxonomy" id="45248"/>
    <lineage>
        <taxon>Bacteria</taxon>
        <taxon>Pseudomonadati</taxon>
        <taxon>Pseudomonadota</taxon>
        <taxon>Gammaproteobacteria</taxon>
        <taxon>Thiotrichales</taxon>
        <taxon>Thiotrichaceae</taxon>
        <taxon>Leucothrix</taxon>
    </lineage>
</organism>
<dbReference type="Gene3D" id="2.60.120.10">
    <property type="entry name" value="Jelly Rolls"/>
    <property type="match status" value="1"/>
</dbReference>
<dbReference type="AlphaFoldDB" id="A0A7V2WU75"/>
<name>A0A7V2WU75_LEUMU</name>
<dbReference type="InterPro" id="IPR011051">
    <property type="entry name" value="RmlC_Cupin_sf"/>
</dbReference>
<evidence type="ECO:0000313" key="1">
    <source>
        <dbReference type="EMBL" id="HFC91490.1"/>
    </source>
</evidence>
<reference evidence="1" key="1">
    <citation type="journal article" date="2020" name="mSystems">
        <title>Genome- and Community-Level Interaction Insights into Carbon Utilization and Element Cycling Functions of Hydrothermarchaeota in Hydrothermal Sediment.</title>
        <authorList>
            <person name="Zhou Z."/>
            <person name="Liu Y."/>
            <person name="Xu W."/>
            <person name="Pan J."/>
            <person name="Luo Z.H."/>
            <person name="Li M."/>
        </authorList>
    </citation>
    <scope>NUCLEOTIDE SEQUENCE [LARGE SCALE GENOMIC DNA]</scope>
    <source>
        <strain evidence="1">HyVt-493</strain>
    </source>
</reference>
<dbReference type="EMBL" id="DRMS01000058">
    <property type="protein sequence ID" value="HFC91490.1"/>
    <property type="molecule type" value="Genomic_DNA"/>
</dbReference>
<protein>
    <recommendedName>
        <fullName evidence="2">Cysteine dioxygenase</fullName>
    </recommendedName>
</protein>